<name>A0ABS6W172_9FLAO</name>
<dbReference type="Proteomes" id="UP000719267">
    <property type="component" value="Unassembled WGS sequence"/>
</dbReference>
<organism evidence="1 2">
    <name type="scientific">Mesonia aestuariivivens</name>
    <dbReference type="NCBI Taxonomy" id="2796128"/>
    <lineage>
        <taxon>Bacteria</taxon>
        <taxon>Pseudomonadati</taxon>
        <taxon>Bacteroidota</taxon>
        <taxon>Flavobacteriia</taxon>
        <taxon>Flavobacteriales</taxon>
        <taxon>Flavobacteriaceae</taxon>
        <taxon>Mesonia</taxon>
    </lineage>
</organism>
<dbReference type="RefSeq" id="WP_219039882.1">
    <property type="nucleotide sequence ID" value="NZ_JAHWDF010000006.1"/>
</dbReference>
<proteinExistence type="predicted"/>
<protein>
    <submittedName>
        <fullName evidence="1">Uncharacterized protein</fullName>
    </submittedName>
</protein>
<dbReference type="EMBL" id="JAHWDF010000006">
    <property type="protein sequence ID" value="MBW2961591.1"/>
    <property type="molecule type" value="Genomic_DNA"/>
</dbReference>
<gene>
    <name evidence="1" type="ORF">KW502_07245</name>
</gene>
<reference evidence="1 2" key="1">
    <citation type="submission" date="2021-07" db="EMBL/GenBank/DDBJ databases">
        <title>Mesonia aestuariivivens sp. nov., isolated from a tidal flat.</title>
        <authorList>
            <person name="Kim Y.-O."/>
            <person name="Yoon J.-H."/>
        </authorList>
    </citation>
    <scope>NUCLEOTIDE SEQUENCE [LARGE SCALE GENOMIC DNA]</scope>
    <source>
        <strain evidence="1 2">JHPTF-M18</strain>
    </source>
</reference>
<sequence>MLFTGFSFTNSIANNSKEELSTDCVRLAMDVHDSWTSQGFSDRYASGKADDAYNDCVNHATTPQTPELVLQP</sequence>
<evidence type="ECO:0000313" key="2">
    <source>
        <dbReference type="Proteomes" id="UP000719267"/>
    </source>
</evidence>
<evidence type="ECO:0000313" key="1">
    <source>
        <dbReference type="EMBL" id="MBW2961591.1"/>
    </source>
</evidence>
<accession>A0ABS6W172</accession>
<keyword evidence="2" id="KW-1185">Reference proteome</keyword>
<comment type="caution">
    <text evidence="1">The sequence shown here is derived from an EMBL/GenBank/DDBJ whole genome shotgun (WGS) entry which is preliminary data.</text>
</comment>